<evidence type="ECO:0000313" key="2">
    <source>
        <dbReference type="Proteomes" id="UP000664795"/>
    </source>
</evidence>
<name>A0A939G609_9BACT</name>
<protein>
    <submittedName>
        <fullName evidence="1">Uncharacterized protein</fullName>
    </submittedName>
</protein>
<evidence type="ECO:0000313" key="1">
    <source>
        <dbReference type="EMBL" id="MBO0931050.1"/>
    </source>
</evidence>
<keyword evidence="2" id="KW-1185">Reference proteome</keyword>
<sequence length="48" mass="5052">MGILMGPSAPIATGLILIRSLRITGIHVGSRVMLLQSGAHFGKIVVRL</sequence>
<reference evidence="1 2" key="1">
    <citation type="submission" date="2021-03" db="EMBL/GenBank/DDBJ databases">
        <title>Fibrella sp. HMF5036 genome sequencing and assembly.</title>
        <authorList>
            <person name="Kang H."/>
            <person name="Kim H."/>
            <person name="Bae S."/>
            <person name="Joh K."/>
        </authorList>
    </citation>
    <scope>NUCLEOTIDE SEQUENCE [LARGE SCALE GENOMIC DNA]</scope>
    <source>
        <strain evidence="1 2">HMF5036</strain>
    </source>
</reference>
<organism evidence="1 2">
    <name type="scientific">Fibrella aquatilis</name>
    <dbReference type="NCBI Taxonomy" id="2817059"/>
    <lineage>
        <taxon>Bacteria</taxon>
        <taxon>Pseudomonadati</taxon>
        <taxon>Bacteroidota</taxon>
        <taxon>Cytophagia</taxon>
        <taxon>Cytophagales</taxon>
        <taxon>Spirosomataceae</taxon>
        <taxon>Fibrella</taxon>
    </lineage>
</organism>
<dbReference type="Proteomes" id="UP000664795">
    <property type="component" value="Unassembled WGS sequence"/>
</dbReference>
<accession>A0A939G609</accession>
<comment type="caution">
    <text evidence="1">The sequence shown here is derived from an EMBL/GenBank/DDBJ whole genome shotgun (WGS) entry which is preliminary data.</text>
</comment>
<dbReference type="AlphaFoldDB" id="A0A939G609"/>
<proteinExistence type="predicted"/>
<dbReference type="RefSeq" id="WP_207335010.1">
    <property type="nucleotide sequence ID" value="NZ_JAFMYU010000005.1"/>
</dbReference>
<gene>
    <name evidence="1" type="ORF">J2I48_08610</name>
</gene>
<dbReference type="EMBL" id="JAFMYU010000005">
    <property type="protein sequence ID" value="MBO0931050.1"/>
    <property type="molecule type" value="Genomic_DNA"/>
</dbReference>